<dbReference type="Proteomes" id="UP000297258">
    <property type="component" value="Unassembled WGS sequence"/>
</dbReference>
<dbReference type="AlphaFoldDB" id="A0A4Y9T0P1"/>
<evidence type="ECO:0000313" key="2">
    <source>
        <dbReference type="EMBL" id="TFW32346.1"/>
    </source>
</evidence>
<dbReference type="RefSeq" id="WP_135189677.1">
    <property type="nucleotide sequence ID" value="NZ_SPUM01000061.1"/>
</dbReference>
<keyword evidence="3" id="KW-1185">Reference proteome</keyword>
<dbReference type="EMBL" id="SPUM01000061">
    <property type="protein sequence ID" value="TFW32346.1"/>
    <property type="molecule type" value="Genomic_DNA"/>
</dbReference>
<reference evidence="2 3" key="1">
    <citation type="submission" date="2019-03" db="EMBL/GenBank/DDBJ databases">
        <title>Draft genome of Massilia hortus sp. nov., a novel bacterial species of the Oxalobacteraceae family.</title>
        <authorList>
            <person name="Peta V."/>
            <person name="Raths R."/>
            <person name="Bucking H."/>
        </authorList>
    </citation>
    <scope>NUCLEOTIDE SEQUENCE [LARGE SCALE GENOMIC DNA]</scope>
    <source>
        <strain evidence="2 3">ONC3</strain>
    </source>
</reference>
<proteinExistence type="predicted"/>
<name>A0A4Y9T0P1_9BURK</name>
<organism evidence="2 3">
    <name type="scientific">Massilia horti</name>
    <dbReference type="NCBI Taxonomy" id="2562153"/>
    <lineage>
        <taxon>Bacteria</taxon>
        <taxon>Pseudomonadati</taxon>
        <taxon>Pseudomonadota</taxon>
        <taxon>Betaproteobacteria</taxon>
        <taxon>Burkholderiales</taxon>
        <taxon>Oxalobacteraceae</taxon>
        <taxon>Telluria group</taxon>
        <taxon>Massilia</taxon>
    </lineage>
</organism>
<feature type="region of interest" description="Disordered" evidence="1">
    <location>
        <begin position="49"/>
        <end position="74"/>
    </location>
</feature>
<gene>
    <name evidence="2" type="ORF">E4O92_10290</name>
</gene>
<protein>
    <submittedName>
        <fullName evidence="2">Uncharacterized protein</fullName>
    </submittedName>
</protein>
<evidence type="ECO:0000256" key="1">
    <source>
        <dbReference type="SAM" id="MobiDB-lite"/>
    </source>
</evidence>
<comment type="caution">
    <text evidence="2">The sequence shown here is derived from an EMBL/GenBank/DDBJ whole genome shotgun (WGS) entry which is preliminary data.</text>
</comment>
<evidence type="ECO:0000313" key="3">
    <source>
        <dbReference type="Proteomes" id="UP000297258"/>
    </source>
</evidence>
<sequence length="74" mass="7785">MLHDYPHAFPACAVHARAVNVIPWPPPAAAGWHPFSGPVRSGAPLLFDAGVTQRDENSSSGDAIRPRGTGGRKS</sequence>
<accession>A0A4Y9T0P1</accession>